<name>A0A1M5BW93_9BACE</name>
<protein>
    <submittedName>
        <fullName evidence="2">Uncharacterized protein</fullName>
    </submittedName>
</protein>
<evidence type="ECO:0000256" key="1">
    <source>
        <dbReference type="SAM" id="MobiDB-lite"/>
    </source>
</evidence>
<dbReference type="Proteomes" id="UP000184436">
    <property type="component" value="Unassembled WGS sequence"/>
</dbReference>
<sequence length="54" mass="6047">MSVLYKLLQPKLENKENGKKIIYPRVVRAGNDEEETNKPDTGGDDRGESPDSTL</sequence>
<evidence type="ECO:0000313" key="2">
    <source>
        <dbReference type="EMBL" id="SHF46666.1"/>
    </source>
</evidence>
<reference evidence="2 3" key="1">
    <citation type="submission" date="2016-11" db="EMBL/GenBank/DDBJ databases">
        <authorList>
            <person name="Jaros S."/>
            <person name="Januszkiewicz K."/>
            <person name="Wedrychowicz H."/>
        </authorList>
    </citation>
    <scope>NUCLEOTIDE SEQUENCE [LARGE SCALE GENOMIC DNA]</scope>
    <source>
        <strain evidence="2 3">DSM 26883</strain>
    </source>
</reference>
<feature type="region of interest" description="Disordered" evidence="1">
    <location>
        <begin position="14"/>
        <end position="54"/>
    </location>
</feature>
<keyword evidence="3" id="KW-1185">Reference proteome</keyword>
<dbReference type="STRING" id="871325.SAMN05444349_1214"/>
<dbReference type="AlphaFoldDB" id="A0A1M5BW93"/>
<proteinExistence type="predicted"/>
<evidence type="ECO:0000313" key="3">
    <source>
        <dbReference type="Proteomes" id="UP000184436"/>
    </source>
</evidence>
<dbReference type="RefSeq" id="WP_159106327.1">
    <property type="nucleotide sequence ID" value="NZ_FQVD01000021.1"/>
</dbReference>
<feature type="compositionally biased region" description="Basic and acidic residues" evidence="1">
    <location>
        <begin position="36"/>
        <end position="54"/>
    </location>
</feature>
<gene>
    <name evidence="2" type="ORF">SAMN05444349_1214</name>
</gene>
<organism evidence="2 3">
    <name type="scientific">Bacteroides faecichinchillae</name>
    <dbReference type="NCBI Taxonomy" id="871325"/>
    <lineage>
        <taxon>Bacteria</taxon>
        <taxon>Pseudomonadati</taxon>
        <taxon>Bacteroidota</taxon>
        <taxon>Bacteroidia</taxon>
        <taxon>Bacteroidales</taxon>
        <taxon>Bacteroidaceae</taxon>
        <taxon>Bacteroides</taxon>
    </lineage>
</organism>
<dbReference type="EMBL" id="FQVD01000021">
    <property type="protein sequence ID" value="SHF46666.1"/>
    <property type="molecule type" value="Genomic_DNA"/>
</dbReference>
<accession>A0A1M5BW93</accession>